<sequence length="63" mass="6995">MIQLQHLPSILLGAYCSSAPLQQGQDFLFDARTLQPEENVMKPENTRTIASSPESNPDYSSID</sequence>
<dbReference type="EMBL" id="MLJW01000001">
    <property type="protein sequence ID" value="OIR19866.1"/>
    <property type="molecule type" value="Genomic_DNA"/>
</dbReference>
<reference evidence="2" key="1">
    <citation type="submission" date="2016-10" db="EMBL/GenBank/DDBJ databases">
        <title>Sequence of Gallionella enrichment culture.</title>
        <authorList>
            <person name="Poehlein A."/>
            <person name="Muehling M."/>
            <person name="Daniel R."/>
        </authorList>
    </citation>
    <scope>NUCLEOTIDE SEQUENCE</scope>
</reference>
<organism evidence="2">
    <name type="scientific">mine drainage metagenome</name>
    <dbReference type="NCBI Taxonomy" id="410659"/>
    <lineage>
        <taxon>unclassified sequences</taxon>
        <taxon>metagenomes</taxon>
        <taxon>ecological metagenomes</taxon>
    </lineage>
</organism>
<protein>
    <submittedName>
        <fullName evidence="2">Uncharacterized protein</fullName>
    </submittedName>
</protein>
<evidence type="ECO:0000256" key="1">
    <source>
        <dbReference type="SAM" id="MobiDB-lite"/>
    </source>
</evidence>
<comment type="caution">
    <text evidence="2">The sequence shown here is derived from an EMBL/GenBank/DDBJ whole genome shotgun (WGS) entry which is preliminary data.</text>
</comment>
<accession>A0A1J5TFV7</accession>
<feature type="compositionally biased region" description="Polar residues" evidence="1">
    <location>
        <begin position="46"/>
        <end position="63"/>
    </location>
</feature>
<dbReference type="AlphaFoldDB" id="A0A1J5TFV7"/>
<proteinExistence type="predicted"/>
<feature type="region of interest" description="Disordered" evidence="1">
    <location>
        <begin position="38"/>
        <end position="63"/>
    </location>
</feature>
<evidence type="ECO:0000313" key="2">
    <source>
        <dbReference type="EMBL" id="OIR19866.1"/>
    </source>
</evidence>
<name>A0A1J5TFV7_9ZZZZ</name>
<gene>
    <name evidence="2" type="ORF">GALL_07500</name>
</gene>